<comment type="caution">
    <text evidence="2">The sequence shown here is derived from an EMBL/GenBank/DDBJ whole genome shotgun (WGS) entry which is preliminary data.</text>
</comment>
<protein>
    <submittedName>
        <fullName evidence="2">Uncharacterized protein</fullName>
    </submittedName>
</protein>
<accession>A0A9X2QB29</accession>
<name>A0A9X2QB29_9BACT</name>
<dbReference type="AlphaFoldDB" id="A0A9X2QB29"/>
<sequence>MHVPAHASRLPEGVAPIPVPDSRREAEVLLILFSAGLYPKCADGQARRDGKDPARARGQPDPFDLTAAE</sequence>
<feature type="region of interest" description="Disordered" evidence="1">
    <location>
        <begin position="41"/>
        <end position="69"/>
    </location>
</feature>
<organism evidence="2 3">
    <name type="scientific">Salinibacter ruber</name>
    <dbReference type="NCBI Taxonomy" id="146919"/>
    <lineage>
        <taxon>Bacteria</taxon>
        <taxon>Pseudomonadati</taxon>
        <taxon>Rhodothermota</taxon>
        <taxon>Rhodothermia</taxon>
        <taxon>Rhodothermales</taxon>
        <taxon>Salinibacteraceae</taxon>
        <taxon>Salinibacter</taxon>
    </lineage>
</organism>
<evidence type="ECO:0000313" key="3">
    <source>
        <dbReference type="Proteomes" id="UP001155057"/>
    </source>
</evidence>
<reference evidence="2" key="1">
    <citation type="submission" date="2022-08" db="EMBL/GenBank/DDBJ databases">
        <title>Genomic Encyclopedia of Type Strains, Phase V (KMG-V): Genome sequencing to study the core and pangenomes of soil and plant-associated prokaryotes.</title>
        <authorList>
            <person name="Whitman W."/>
        </authorList>
    </citation>
    <scope>NUCLEOTIDE SEQUENCE</scope>
    <source>
        <strain evidence="2">SP3049</strain>
    </source>
</reference>
<dbReference type="Proteomes" id="UP001155057">
    <property type="component" value="Unassembled WGS sequence"/>
</dbReference>
<gene>
    <name evidence="2" type="ORF">GGP61_003450</name>
</gene>
<dbReference type="EMBL" id="JANUAE010000018">
    <property type="protein sequence ID" value="MCS3711815.1"/>
    <property type="molecule type" value="Genomic_DNA"/>
</dbReference>
<evidence type="ECO:0000256" key="1">
    <source>
        <dbReference type="SAM" id="MobiDB-lite"/>
    </source>
</evidence>
<feature type="compositionally biased region" description="Basic and acidic residues" evidence="1">
    <location>
        <begin position="45"/>
        <end position="55"/>
    </location>
</feature>
<evidence type="ECO:0000313" key="2">
    <source>
        <dbReference type="EMBL" id="MCS3711815.1"/>
    </source>
</evidence>
<proteinExistence type="predicted"/>